<evidence type="ECO:0000313" key="11">
    <source>
        <dbReference type="RefSeq" id="XP_033461734.1"/>
    </source>
</evidence>
<dbReference type="InterPro" id="IPR002893">
    <property type="entry name" value="Znf_MYND"/>
</dbReference>
<keyword evidence="3" id="KW-0949">S-adenosyl-L-methionine</keyword>
<evidence type="ECO:0000256" key="5">
    <source>
        <dbReference type="ARBA" id="ARBA00022771"/>
    </source>
</evidence>
<dbReference type="GO" id="GO:0005634">
    <property type="term" value="C:nucleus"/>
    <property type="evidence" value="ECO:0007669"/>
    <property type="project" value="TreeGrafter"/>
</dbReference>
<evidence type="ECO:0000256" key="4">
    <source>
        <dbReference type="ARBA" id="ARBA00022723"/>
    </source>
</evidence>
<dbReference type="GO" id="GO:0008270">
    <property type="term" value="F:zinc ion binding"/>
    <property type="evidence" value="ECO:0007669"/>
    <property type="project" value="UniProtKB-KW"/>
</dbReference>
<evidence type="ECO:0000256" key="7">
    <source>
        <dbReference type="PROSITE-ProRule" id="PRU00134"/>
    </source>
</evidence>
<dbReference type="OrthoDB" id="341421at2759"/>
<sequence>MESWLKRSGASGLHNLELADFPDTGRGVKTLRRFKQGENIFTIPHSVLWTVKHANDDPLLGPVLLSVQPSLSIDDTLITYILFVRSRTSGYDDRQSHIAALPTSYSSSIFFSEKELNVCSGSSLHATTKHLIQQIELDYKELVARLFDRHQDLFPRNKFTIDDYKWALCTVWSRAMDFRLHDGASIRLLAPFADMLNHTADVVQCHTYDPSSGNLSVLAGKIYDTGDQVFINYGPVSNNRLCRLYGFAIPDNRNDSYDLVLATHHMAPFFMQKEKLWVSSGLEANTTITLTLAEPLPDSVLRYLRIQRLDAAEIAAMLSHENDAASKMVSHSNEYEILTFLVQAISGLLNSFEPPLEKLEMQLAEGLYTAGSNSWSAAHVSLGEQRVLRSTKTKAQSFLTTLESRNGETGDLSSASAQCAKCKQKAAQLMRCGRCKGVQYCGRPCQVAHYKEHKSFCQAASIRA</sequence>
<dbReference type="Gene3D" id="3.90.1410.10">
    <property type="entry name" value="set domain protein methyltransferase, domain 1"/>
    <property type="match status" value="1"/>
</dbReference>
<dbReference type="Pfam" id="PF09273">
    <property type="entry name" value="Rubis-subs-bind"/>
    <property type="match status" value="1"/>
</dbReference>
<evidence type="ECO:0000256" key="2">
    <source>
        <dbReference type="ARBA" id="ARBA00022679"/>
    </source>
</evidence>
<dbReference type="Pfam" id="PF00856">
    <property type="entry name" value="SET"/>
    <property type="match status" value="1"/>
</dbReference>
<evidence type="ECO:0000259" key="8">
    <source>
        <dbReference type="PROSITE" id="PS50280"/>
    </source>
</evidence>
<dbReference type="PANTHER" id="PTHR13271">
    <property type="entry name" value="UNCHARACTERIZED PUTATIVE METHYLTRANSFERASE"/>
    <property type="match status" value="1"/>
</dbReference>
<evidence type="ECO:0000256" key="3">
    <source>
        <dbReference type="ARBA" id="ARBA00022691"/>
    </source>
</evidence>
<evidence type="ECO:0000256" key="6">
    <source>
        <dbReference type="ARBA" id="ARBA00022833"/>
    </source>
</evidence>
<accession>A0A6J3MA22</accession>
<dbReference type="CDD" id="cd10527">
    <property type="entry name" value="SET_LSMT"/>
    <property type="match status" value="1"/>
</dbReference>
<keyword evidence="6" id="KW-0862">Zinc</keyword>
<dbReference type="GO" id="GO:0016279">
    <property type="term" value="F:protein-lysine N-methyltransferase activity"/>
    <property type="evidence" value="ECO:0007669"/>
    <property type="project" value="TreeGrafter"/>
</dbReference>
<dbReference type="InterPro" id="IPR046341">
    <property type="entry name" value="SET_dom_sf"/>
</dbReference>
<feature type="domain" description="MYND-type" evidence="9">
    <location>
        <begin position="419"/>
        <end position="457"/>
    </location>
</feature>
<dbReference type="SUPFAM" id="SSF82199">
    <property type="entry name" value="SET domain"/>
    <property type="match status" value="1"/>
</dbReference>
<keyword evidence="1" id="KW-0489">Methyltransferase</keyword>
<dbReference type="RefSeq" id="XP_033461734.1">
    <property type="nucleotide sequence ID" value="XM_033601173.1"/>
</dbReference>
<reference evidence="11" key="1">
    <citation type="submission" date="2020-01" db="EMBL/GenBank/DDBJ databases">
        <authorList>
            <consortium name="DOE Joint Genome Institute"/>
            <person name="Haridas S."/>
            <person name="Albert R."/>
            <person name="Binder M."/>
            <person name="Bloem J."/>
            <person name="Labutti K."/>
            <person name="Salamov A."/>
            <person name="Andreopoulos B."/>
            <person name="Baker S.E."/>
            <person name="Barry K."/>
            <person name="Bills G."/>
            <person name="Bluhm B.H."/>
            <person name="Cannon C."/>
            <person name="Castanera R."/>
            <person name="Culley D.E."/>
            <person name="Daum C."/>
            <person name="Ezra D."/>
            <person name="Gonzalez J.B."/>
            <person name="Henrissat B."/>
            <person name="Kuo A."/>
            <person name="Liang C."/>
            <person name="Lipzen A."/>
            <person name="Lutzoni F."/>
            <person name="Magnuson J."/>
            <person name="Mondo S."/>
            <person name="Nolan M."/>
            <person name="Ohm R."/>
            <person name="Pangilinan J."/>
            <person name="Park H.-J."/>
            <person name="Ramirez L."/>
            <person name="Alfaro M."/>
            <person name="Sun H."/>
            <person name="Tritt A."/>
            <person name="Yoshinaga Y."/>
            <person name="Zwiers L.-H."/>
            <person name="Turgeon B.G."/>
            <person name="Goodwin S.B."/>
            <person name="Spatafora J.W."/>
            <person name="Crous P.W."/>
            <person name="Grigoriev I.V."/>
        </authorList>
    </citation>
    <scope>NUCLEOTIDE SEQUENCE</scope>
    <source>
        <strain evidence="11">CBS 342.82</strain>
    </source>
</reference>
<evidence type="ECO:0000256" key="1">
    <source>
        <dbReference type="ARBA" id="ARBA00022603"/>
    </source>
</evidence>
<dbReference type="PROSITE" id="PS01360">
    <property type="entry name" value="ZF_MYND_1"/>
    <property type="match status" value="1"/>
</dbReference>
<dbReference type="Gene3D" id="6.10.140.2220">
    <property type="match status" value="1"/>
</dbReference>
<keyword evidence="5 7" id="KW-0863">Zinc-finger</keyword>
<dbReference type="PROSITE" id="PS50280">
    <property type="entry name" value="SET"/>
    <property type="match status" value="1"/>
</dbReference>
<dbReference type="InterPro" id="IPR050600">
    <property type="entry name" value="SETD3_SETD6_MTase"/>
</dbReference>
<organism evidence="11">
    <name type="scientific">Dissoconium aciculare CBS 342.82</name>
    <dbReference type="NCBI Taxonomy" id="1314786"/>
    <lineage>
        <taxon>Eukaryota</taxon>
        <taxon>Fungi</taxon>
        <taxon>Dikarya</taxon>
        <taxon>Ascomycota</taxon>
        <taxon>Pezizomycotina</taxon>
        <taxon>Dothideomycetes</taxon>
        <taxon>Dothideomycetidae</taxon>
        <taxon>Mycosphaerellales</taxon>
        <taxon>Dissoconiaceae</taxon>
        <taxon>Dissoconium</taxon>
    </lineage>
</organism>
<protein>
    <submittedName>
        <fullName evidence="11">SET domain-containing protein</fullName>
    </submittedName>
</protein>
<gene>
    <name evidence="11" type="ORF">K489DRAFT_316569</name>
</gene>
<dbReference type="PANTHER" id="PTHR13271:SF34">
    <property type="entry name" value="N-LYSINE METHYLTRANSFERASE SETD6"/>
    <property type="match status" value="1"/>
</dbReference>
<dbReference type="SUPFAM" id="SSF144232">
    <property type="entry name" value="HIT/MYND zinc finger-like"/>
    <property type="match status" value="1"/>
</dbReference>
<dbReference type="Pfam" id="PF01753">
    <property type="entry name" value="zf-MYND"/>
    <property type="match status" value="1"/>
</dbReference>
<dbReference type="InterPro" id="IPR001214">
    <property type="entry name" value="SET_dom"/>
</dbReference>
<keyword evidence="10" id="KW-1185">Reference proteome</keyword>
<reference evidence="11" key="3">
    <citation type="submission" date="2025-08" db="UniProtKB">
        <authorList>
            <consortium name="RefSeq"/>
        </authorList>
    </citation>
    <scope>IDENTIFICATION</scope>
    <source>
        <strain evidence="11">CBS 342.82</strain>
    </source>
</reference>
<dbReference type="GeneID" id="54358973"/>
<evidence type="ECO:0000313" key="10">
    <source>
        <dbReference type="Proteomes" id="UP000504637"/>
    </source>
</evidence>
<evidence type="ECO:0000259" key="9">
    <source>
        <dbReference type="PROSITE" id="PS50865"/>
    </source>
</evidence>
<dbReference type="AlphaFoldDB" id="A0A6J3MA22"/>
<proteinExistence type="predicted"/>
<dbReference type="InterPro" id="IPR036464">
    <property type="entry name" value="Rubisco_LSMT_subst-bd_sf"/>
</dbReference>
<dbReference type="InterPro" id="IPR015353">
    <property type="entry name" value="Rubisco_LSMT_subst-bd"/>
</dbReference>
<dbReference type="Gene3D" id="3.90.1420.10">
    <property type="entry name" value="Rubisco LSMT, substrate-binding domain"/>
    <property type="match status" value="1"/>
</dbReference>
<dbReference type="GO" id="GO:0032259">
    <property type="term" value="P:methylation"/>
    <property type="evidence" value="ECO:0007669"/>
    <property type="project" value="UniProtKB-KW"/>
</dbReference>
<dbReference type="SUPFAM" id="SSF81822">
    <property type="entry name" value="RuBisCo LSMT C-terminal, substrate-binding domain"/>
    <property type="match status" value="1"/>
</dbReference>
<keyword evidence="2" id="KW-0808">Transferase</keyword>
<keyword evidence="4" id="KW-0479">Metal-binding</keyword>
<feature type="domain" description="SET" evidence="8">
    <location>
        <begin position="14"/>
        <end position="234"/>
    </location>
</feature>
<name>A0A6J3MA22_9PEZI</name>
<dbReference type="Proteomes" id="UP000504637">
    <property type="component" value="Unplaced"/>
</dbReference>
<reference evidence="11" key="2">
    <citation type="submission" date="2020-04" db="EMBL/GenBank/DDBJ databases">
        <authorList>
            <consortium name="NCBI Genome Project"/>
        </authorList>
    </citation>
    <scope>NUCLEOTIDE SEQUENCE</scope>
    <source>
        <strain evidence="11">CBS 342.82</strain>
    </source>
</reference>
<dbReference type="PROSITE" id="PS50865">
    <property type="entry name" value="ZF_MYND_2"/>
    <property type="match status" value="1"/>
</dbReference>